<dbReference type="EC" id="6.4.1.8" evidence="2"/>
<dbReference type="AlphaFoldDB" id="A0A1Y5TJ82"/>
<dbReference type="GO" id="GO:0016874">
    <property type="term" value="F:ligase activity"/>
    <property type="evidence" value="ECO:0007669"/>
    <property type="project" value="UniProtKB-KW"/>
</dbReference>
<dbReference type="Proteomes" id="UP000193200">
    <property type="component" value="Unassembled WGS sequence"/>
</dbReference>
<dbReference type="GO" id="GO:0005829">
    <property type="term" value="C:cytosol"/>
    <property type="evidence" value="ECO:0007669"/>
    <property type="project" value="TreeGrafter"/>
</dbReference>
<gene>
    <name evidence="2" type="primary">apc4_1</name>
    <name evidence="2" type="ORF">OCH7691_02950</name>
</gene>
<accession>A0A1Y5TJ82</accession>
<dbReference type="OrthoDB" id="9761586at2"/>
<dbReference type="GO" id="GO:0006749">
    <property type="term" value="P:glutathione metabolic process"/>
    <property type="evidence" value="ECO:0007669"/>
    <property type="project" value="TreeGrafter"/>
</dbReference>
<dbReference type="PANTHER" id="PTHR11365:SF23">
    <property type="entry name" value="HYPOTHETICAL 5-OXOPROLINASE (EUROFUNG)-RELATED"/>
    <property type="match status" value="1"/>
</dbReference>
<feature type="domain" description="Hydantoinase B/oxoprolinase" evidence="1">
    <location>
        <begin position="2"/>
        <end position="529"/>
    </location>
</feature>
<evidence type="ECO:0000313" key="3">
    <source>
        <dbReference type="Proteomes" id="UP000193200"/>
    </source>
</evidence>
<keyword evidence="2" id="KW-0436">Ligase</keyword>
<reference evidence="2 3" key="1">
    <citation type="submission" date="2017-03" db="EMBL/GenBank/DDBJ databases">
        <authorList>
            <person name="Afonso C.L."/>
            <person name="Miller P.J."/>
            <person name="Scott M.A."/>
            <person name="Spackman E."/>
            <person name="Goraichik I."/>
            <person name="Dimitrov K.M."/>
            <person name="Suarez D.L."/>
            <person name="Swayne D.E."/>
        </authorList>
    </citation>
    <scope>NUCLEOTIDE SEQUENCE [LARGE SCALE GENOMIC DNA]</scope>
    <source>
        <strain evidence="2 3">CECT 7691</strain>
    </source>
</reference>
<proteinExistence type="predicted"/>
<name>A0A1Y5TJ82_9PROT</name>
<evidence type="ECO:0000259" key="1">
    <source>
        <dbReference type="Pfam" id="PF02538"/>
    </source>
</evidence>
<dbReference type="PANTHER" id="PTHR11365">
    <property type="entry name" value="5-OXOPROLINASE RELATED"/>
    <property type="match status" value="1"/>
</dbReference>
<keyword evidence="3" id="KW-1185">Reference proteome</keyword>
<protein>
    <submittedName>
        <fullName evidence="2">Acetophenone carboxylase delta subunit</fullName>
        <ecNumber evidence="2">6.4.1.8</ecNumber>
    </submittedName>
</protein>
<dbReference type="InterPro" id="IPR003692">
    <property type="entry name" value="Hydantoinase_B"/>
</dbReference>
<dbReference type="InterPro" id="IPR045079">
    <property type="entry name" value="Oxoprolinase-like"/>
</dbReference>
<dbReference type="RefSeq" id="WP_085884267.1">
    <property type="nucleotide sequence ID" value="NZ_FWFR01000002.1"/>
</dbReference>
<organism evidence="2 3">
    <name type="scientific">Oceanibacterium hippocampi</name>
    <dbReference type="NCBI Taxonomy" id="745714"/>
    <lineage>
        <taxon>Bacteria</taxon>
        <taxon>Pseudomonadati</taxon>
        <taxon>Pseudomonadota</taxon>
        <taxon>Alphaproteobacteria</taxon>
        <taxon>Sneathiellales</taxon>
        <taxon>Sneathiellaceae</taxon>
        <taxon>Oceanibacterium</taxon>
    </lineage>
</organism>
<dbReference type="GO" id="GO:0017168">
    <property type="term" value="F:5-oxoprolinase (ATP-hydrolyzing) activity"/>
    <property type="evidence" value="ECO:0007669"/>
    <property type="project" value="TreeGrafter"/>
</dbReference>
<dbReference type="EMBL" id="FWFR01000002">
    <property type="protein sequence ID" value="SLN64875.1"/>
    <property type="molecule type" value="Genomic_DNA"/>
</dbReference>
<dbReference type="InParanoid" id="A0A1Y5TJ82"/>
<sequence length="661" mass="71048">MDPVRTEIMKNRFAAIAEEAASIAYRTAHTTYVKQTQDFQCALATRDGHFFAFPRLSGVTTSVGQNIRTTVDLIGEDNLAPGDVIITNDPFGTQGLCTHTMDVHLIRPIFRDGRLLCHAWSFIHASDIGGAVPGSISPVNSEVYQEGIRLRAVKLYDRSVLNSDVLNVFLDNSRIPDLIWGDIKAMLAGMKTLDRRVNELCDRYGEDEFQTGIEEVLDFAELKARGVIAEIPDGEYAFSDYLEGYSPGEFIFLHAALKIAGDQASIDFAGSDPQVQYALNFTSSSGVHPFLCLALTNYIHTRVPDIPMNGGIMRPIRTSSPKGTIMNAEFPAAMGNRWVTAMRMYDVILGCLAQAVPGGLAAAGAGQAGIISVSGRDHTTGLRRVSVVEPIVGGSGARAGLDGIDGTDIPIAFLRSAPFEYVEIETPLIMRRYSLGTDLHGKGRTRGGGGVVTDMENGDVEAVITVRGLDRTVFAPWGFEGGTAGTSGTAIFNPDGDAPEELGKVKVLDLRQGDVLRLITPSGGGFGDPLERDPARVLEDVRDGFVSLESAARDYGVTIVDDAVDDAATDALRARIRDGRKARAGAFDLGDGRRTFEKVWPEQASVALALAVFDVEPGLRPHVLRAVRARFSEAEPATPEAARAAVGDWVARLGRARAAVA</sequence>
<dbReference type="Pfam" id="PF02538">
    <property type="entry name" value="Hydantoinase_B"/>
    <property type="match status" value="1"/>
</dbReference>
<evidence type="ECO:0000313" key="2">
    <source>
        <dbReference type="EMBL" id="SLN64875.1"/>
    </source>
</evidence>